<dbReference type="Gene3D" id="1.20.140.10">
    <property type="entry name" value="Butyryl-CoA Dehydrogenase, subunit A, domain 3"/>
    <property type="match status" value="1"/>
</dbReference>
<dbReference type="Pfam" id="PF08028">
    <property type="entry name" value="Acyl-CoA_dh_2"/>
    <property type="match status" value="1"/>
</dbReference>
<dbReference type="InterPro" id="IPR013107">
    <property type="entry name" value="Acyl-CoA_DH_C"/>
</dbReference>
<dbReference type="PANTHER" id="PTHR43884">
    <property type="entry name" value="ACYL-COA DEHYDROGENASE"/>
    <property type="match status" value="1"/>
</dbReference>
<dbReference type="GO" id="GO:0008470">
    <property type="term" value="F:3-methylbutanoyl-CoA dehydrogenase activity"/>
    <property type="evidence" value="ECO:0007669"/>
    <property type="project" value="TreeGrafter"/>
</dbReference>
<feature type="domain" description="Acyl-CoA dehydrogenase C-terminal" evidence="2">
    <location>
        <begin position="277"/>
        <end position="404"/>
    </location>
</feature>
<evidence type="ECO:0000313" key="4">
    <source>
        <dbReference type="Proteomes" id="UP000037151"/>
    </source>
</evidence>
<keyword evidence="1" id="KW-0560">Oxidoreductase</keyword>
<gene>
    <name evidence="3" type="ORF">IQ63_33460</name>
</gene>
<dbReference type="PATRIC" id="fig|42234.21.peg.6894"/>
<comment type="caution">
    <text evidence="3">The sequence shown here is derived from an EMBL/GenBank/DDBJ whole genome shotgun (WGS) entry which is preliminary data.</text>
</comment>
<dbReference type="SUPFAM" id="SSF56645">
    <property type="entry name" value="Acyl-CoA dehydrogenase NM domain-like"/>
    <property type="match status" value="1"/>
</dbReference>
<proteinExistence type="predicted"/>
<dbReference type="EMBL" id="JPPY01000189">
    <property type="protein sequence ID" value="KND28378.1"/>
    <property type="molecule type" value="Genomic_DNA"/>
</dbReference>
<protein>
    <submittedName>
        <fullName evidence="3">Desulfurization protein</fullName>
    </submittedName>
</protein>
<organism evidence="3 4">
    <name type="scientific">Streptomyces acidiscabies</name>
    <dbReference type="NCBI Taxonomy" id="42234"/>
    <lineage>
        <taxon>Bacteria</taxon>
        <taxon>Bacillati</taxon>
        <taxon>Actinomycetota</taxon>
        <taxon>Actinomycetes</taxon>
        <taxon>Kitasatosporales</taxon>
        <taxon>Streptomycetaceae</taxon>
        <taxon>Streptomyces</taxon>
    </lineage>
</organism>
<dbReference type="GO" id="GO:0006552">
    <property type="term" value="P:L-leucine catabolic process"/>
    <property type="evidence" value="ECO:0007669"/>
    <property type="project" value="TreeGrafter"/>
</dbReference>
<dbReference type="PANTHER" id="PTHR43884:SF12">
    <property type="entry name" value="ISOVALERYL-COA DEHYDROGENASE, MITOCHONDRIAL-RELATED"/>
    <property type="match status" value="1"/>
</dbReference>
<dbReference type="PIRSF" id="PIRSF016578">
    <property type="entry name" value="HsaA"/>
    <property type="match status" value="1"/>
</dbReference>
<dbReference type="Proteomes" id="UP000037151">
    <property type="component" value="Unassembled WGS sequence"/>
</dbReference>
<dbReference type="AlphaFoldDB" id="A0A0L0JS39"/>
<evidence type="ECO:0000256" key="1">
    <source>
        <dbReference type="ARBA" id="ARBA00023002"/>
    </source>
</evidence>
<dbReference type="GO" id="GO:0050660">
    <property type="term" value="F:flavin adenine dinucleotide binding"/>
    <property type="evidence" value="ECO:0007669"/>
    <property type="project" value="InterPro"/>
</dbReference>
<dbReference type="InterPro" id="IPR009100">
    <property type="entry name" value="AcylCoA_DH/oxidase_NM_dom_sf"/>
</dbReference>
<evidence type="ECO:0000313" key="3">
    <source>
        <dbReference type="EMBL" id="KND28378.1"/>
    </source>
</evidence>
<dbReference type="SUPFAM" id="SSF47203">
    <property type="entry name" value="Acyl-CoA dehydrogenase C-terminal domain-like"/>
    <property type="match status" value="1"/>
</dbReference>
<name>A0A0L0JS39_9ACTN</name>
<dbReference type="Gene3D" id="2.40.110.10">
    <property type="entry name" value="Butyryl-CoA Dehydrogenase, subunit A, domain 2"/>
    <property type="match status" value="1"/>
</dbReference>
<dbReference type="InterPro" id="IPR046373">
    <property type="entry name" value="Acyl-CoA_Oxase/DH_mid-dom_sf"/>
</dbReference>
<evidence type="ECO:0000259" key="2">
    <source>
        <dbReference type="Pfam" id="PF08028"/>
    </source>
</evidence>
<dbReference type="InterPro" id="IPR036250">
    <property type="entry name" value="AcylCo_DH-like_C"/>
</dbReference>
<sequence length="433" mass="46992">MIYLLLWIVTHTVMLMARSTRGISRCRRSEEKAMGQKSKIMDSEIRELVDKAAELVPRLAEIGNRSDRLSEDPTEAMKLLNEAGFWRLQVPAAYGGYSDGSVAFGLEALYEIYLSIGRGDAAVLLNTVVGSVVLAELFSSDLPEATKRQVGEDIAAGRRFRFVASASETGVTTGPTSVRKVDGGVLVNGTKSFNSNSGSAAETYASVSAQLEGSTSLVTALIPLDAPAVRLHGDWDVMGMRGTQSQRITYDDVFVPDGWYTVQATRDPLLFPMAQAGQAIIVLGPAYGALDAAIDYVRASTTPTVKIYDSVQTDPFVRRRIGEFRIKLDAARALLMELVRAVENADDKTEIAQLMIDALSAKAAATSIAVEVASGIVDLTGTRSTAAKYNIDRFWRNIRTFSQHDPKIDAAQYFVGGYHLAGEVPGMEVYVRV</sequence>
<dbReference type="Gene3D" id="1.10.540.10">
    <property type="entry name" value="Acyl-CoA dehydrogenase/oxidase, N-terminal domain"/>
    <property type="match status" value="1"/>
</dbReference>
<dbReference type="InterPro" id="IPR037069">
    <property type="entry name" value="AcylCoA_DH/ox_N_sf"/>
</dbReference>
<dbReference type="OrthoDB" id="3404950at2"/>
<reference evidence="4" key="1">
    <citation type="submission" date="2014-07" db="EMBL/GenBank/DDBJ databases">
        <title>Genome sequencing of plant-pathogenic Streptomyces species.</title>
        <authorList>
            <person name="Harrison J."/>
            <person name="Sapp M."/>
            <person name="Thwaites R."/>
            <person name="Studholme D.J."/>
        </authorList>
    </citation>
    <scope>NUCLEOTIDE SEQUENCE [LARGE SCALE GENOMIC DNA]</scope>
    <source>
        <strain evidence="4">NCPPB 4445</strain>
    </source>
</reference>
<accession>A0A0L0JS39</accession>